<dbReference type="Gene3D" id="1.20.1070.10">
    <property type="entry name" value="Rhodopsin 7-helix transmembrane proteins"/>
    <property type="match status" value="1"/>
</dbReference>
<dbReference type="OrthoDB" id="5868253at2759"/>
<keyword evidence="1" id="KW-1133">Transmembrane helix</keyword>
<dbReference type="PANTHER" id="PTHR24224">
    <property type="entry name" value="CARDIOACCELERATORY PEPTIDE RECEPTOR-RELATED"/>
    <property type="match status" value="1"/>
</dbReference>
<dbReference type="AlphaFoldDB" id="A0A7I4Y7L8"/>
<dbReference type="PANTHER" id="PTHR24224:SF17">
    <property type="entry name" value="G-PROTEIN COUPLED RECEPTORS FAMILY 1 PROFILE DOMAIN-CONTAINING PROTEIN"/>
    <property type="match status" value="1"/>
</dbReference>
<dbReference type="InterPro" id="IPR052665">
    <property type="entry name" value="Neuropeptide-GPCR"/>
</dbReference>
<feature type="transmembrane region" description="Helical" evidence="1">
    <location>
        <begin position="101"/>
        <end position="122"/>
    </location>
</feature>
<feature type="transmembrane region" description="Helical" evidence="1">
    <location>
        <begin position="134"/>
        <end position="154"/>
    </location>
</feature>
<dbReference type="Pfam" id="PF10323">
    <property type="entry name" value="7TM_GPCR_Srv"/>
    <property type="match status" value="1"/>
</dbReference>
<organism evidence="2 3">
    <name type="scientific">Haemonchus contortus</name>
    <name type="common">Barber pole worm</name>
    <dbReference type="NCBI Taxonomy" id="6289"/>
    <lineage>
        <taxon>Eukaryota</taxon>
        <taxon>Metazoa</taxon>
        <taxon>Ecdysozoa</taxon>
        <taxon>Nematoda</taxon>
        <taxon>Chromadorea</taxon>
        <taxon>Rhabditida</taxon>
        <taxon>Rhabditina</taxon>
        <taxon>Rhabditomorpha</taxon>
        <taxon>Strongyloidea</taxon>
        <taxon>Trichostrongylidae</taxon>
        <taxon>Haemonchus</taxon>
    </lineage>
</organism>
<protein>
    <submittedName>
        <fullName evidence="3">G_PROTEIN_RECEP_F1_2 domain-containing protein</fullName>
    </submittedName>
</protein>
<keyword evidence="1" id="KW-0472">Membrane</keyword>
<feature type="transmembrane region" description="Helical" evidence="1">
    <location>
        <begin position="55"/>
        <end position="80"/>
    </location>
</feature>
<dbReference type="SUPFAM" id="SSF81321">
    <property type="entry name" value="Family A G protein-coupled receptor-like"/>
    <property type="match status" value="1"/>
</dbReference>
<evidence type="ECO:0000313" key="2">
    <source>
        <dbReference type="Proteomes" id="UP000025227"/>
    </source>
</evidence>
<evidence type="ECO:0000256" key="1">
    <source>
        <dbReference type="SAM" id="Phobius"/>
    </source>
</evidence>
<keyword evidence="2" id="KW-1185">Reference proteome</keyword>
<reference evidence="3" key="1">
    <citation type="submission" date="2020-12" db="UniProtKB">
        <authorList>
            <consortium name="WormBaseParasite"/>
        </authorList>
    </citation>
    <scope>IDENTIFICATION</scope>
    <source>
        <strain evidence="3">MHco3</strain>
    </source>
</reference>
<evidence type="ECO:0000313" key="3">
    <source>
        <dbReference type="WBParaSite" id="HCON_00066315-00001"/>
    </source>
</evidence>
<name>A0A7I4Y7L8_HAECO</name>
<keyword evidence="1" id="KW-0812">Transmembrane</keyword>
<sequence length="207" mass="24252">FSLSNTSYRWILPIMQWTVPTLYSIPILILSNATFKAPDNMEVLVDHRDITVATSMTATFVTITFFLCSFCYVNILRFLVKNRYSISVAVKRERRLYMQMMGLFVGFVLLFVFCVLQSKFSLNSDNNPIFTMRVIYPVISCFFSYVNAWMMLILNEDIRKKLLALIRRDFYKHVYLYEGDIHWQCSTILAASPTVLRYNRPKSHPAS</sequence>
<dbReference type="Proteomes" id="UP000025227">
    <property type="component" value="Unplaced"/>
</dbReference>
<dbReference type="WBParaSite" id="HCON_00066315-00001">
    <property type="protein sequence ID" value="HCON_00066315-00001"/>
    <property type="gene ID" value="HCON_00066315"/>
</dbReference>
<dbReference type="GO" id="GO:0016020">
    <property type="term" value="C:membrane"/>
    <property type="evidence" value="ECO:0007669"/>
    <property type="project" value="TreeGrafter"/>
</dbReference>
<feature type="transmembrane region" description="Helical" evidence="1">
    <location>
        <begin position="12"/>
        <end position="35"/>
    </location>
</feature>
<proteinExistence type="predicted"/>
<dbReference type="OMA" id="RWILPIM"/>
<dbReference type="InterPro" id="IPR019426">
    <property type="entry name" value="7TM_GPCR_serpentine_rcpt_Srv"/>
</dbReference>
<accession>A0A7I4Y7L8</accession>